<dbReference type="InterPro" id="IPR029017">
    <property type="entry name" value="Enolase-like_N"/>
</dbReference>
<dbReference type="InterPro" id="IPR001792">
    <property type="entry name" value="Acylphosphatase-like_dom"/>
</dbReference>
<dbReference type="PANTHER" id="PTHR21621">
    <property type="entry name" value="RIBOSOMAL PROTEIN S6 MODIFICATION PROTEIN"/>
    <property type="match status" value="1"/>
</dbReference>
<comment type="caution">
    <text evidence="7">The sequence shown here is derived from an EMBL/GenBank/DDBJ whole genome shotgun (WGS) entry which is preliminary data.</text>
</comment>
<protein>
    <submittedName>
        <fullName evidence="7">ATP-grasp domain-containing protein</fullName>
    </submittedName>
</protein>
<dbReference type="Gene3D" id="3.30.390.10">
    <property type="entry name" value="Enolase-like, N-terminal domain"/>
    <property type="match status" value="1"/>
</dbReference>
<evidence type="ECO:0000256" key="1">
    <source>
        <dbReference type="PROSITE-ProRule" id="PRU00409"/>
    </source>
</evidence>
<keyword evidence="8" id="KW-1185">Reference proteome</keyword>
<dbReference type="InterPro" id="IPR005479">
    <property type="entry name" value="CPAse_ATP-bd"/>
</dbReference>
<comment type="similarity">
    <text evidence="3">Belongs to the acylphosphatase family.</text>
</comment>
<dbReference type="GO" id="GO:0005524">
    <property type="term" value="F:ATP binding"/>
    <property type="evidence" value="ECO:0007669"/>
    <property type="project" value="UniProtKB-UniRule"/>
</dbReference>
<evidence type="ECO:0000256" key="3">
    <source>
        <dbReference type="RuleBase" id="RU004168"/>
    </source>
</evidence>
<dbReference type="Pfam" id="PF02786">
    <property type="entry name" value="CPSase_L_D2"/>
    <property type="match status" value="1"/>
</dbReference>
<dbReference type="InterPro" id="IPR036046">
    <property type="entry name" value="Acylphosphatase-like_dom_sf"/>
</dbReference>
<dbReference type="PROSITE" id="PS50975">
    <property type="entry name" value="ATP_GRASP"/>
    <property type="match status" value="1"/>
</dbReference>
<accession>A0A7X8YE33</accession>
<dbReference type="SUPFAM" id="SSF54826">
    <property type="entry name" value="Enolase N-terminal domain-like"/>
    <property type="match status" value="1"/>
</dbReference>
<dbReference type="Gene3D" id="3.30.1490.20">
    <property type="entry name" value="ATP-grasp fold, A domain"/>
    <property type="match status" value="1"/>
</dbReference>
<name>A0A7X8YE33_9MICC</name>
<dbReference type="SUPFAM" id="SSF56059">
    <property type="entry name" value="Glutathione synthetase ATP-binding domain-like"/>
    <property type="match status" value="1"/>
</dbReference>
<evidence type="ECO:0000259" key="6">
    <source>
        <dbReference type="PROSITE" id="PS51160"/>
    </source>
</evidence>
<feature type="compositionally biased region" description="Acidic residues" evidence="4">
    <location>
        <begin position="924"/>
        <end position="937"/>
    </location>
</feature>
<proteinExistence type="inferred from homology"/>
<dbReference type="GO" id="GO:0009432">
    <property type="term" value="P:SOS response"/>
    <property type="evidence" value="ECO:0007669"/>
    <property type="project" value="TreeGrafter"/>
</dbReference>
<dbReference type="InterPro" id="IPR011761">
    <property type="entry name" value="ATP-grasp"/>
</dbReference>
<keyword evidence="1" id="KW-0067">ATP-binding</keyword>
<dbReference type="Gene3D" id="3.30.470.20">
    <property type="entry name" value="ATP-grasp fold, B domain"/>
    <property type="match status" value="2"/>
</dbReference>
<feature type="domain" description="Acylphosphatase-like" evidence="6">
    <location>
        <begin position="786"/>
        <end position="873"/>
    </location>
</feature>
<dbReference type="InterPro" id="IPR013815">
    <property type="entry name" value="ATP_grasp_subdomain_1"/>
</dbReference>
<dbReference type="GO" id="GO:0005737">
    <property type="term" value="C:cytoplasm"/>
    <property type="evidence" value="ECO:0007669"/>
    <property type="project" value="TreeGrafter"/>
</dbReference>
<evidence type="ECO:0000259" key="5">
    <source>
        <dbReference type="PROSITE" id="PS50975"/>
    </source>
</evidence>
<dbReference type="Pfam" id="PF00708">
    <property type="entry name" value="Acylphosphatase"/>
    <property type="match status" value="1"/>
</dbReference>
<dbReference type="Proteomes" id="UP000523139">
    <property type="component" value="Unassembled WGS sequence"/>
</dbReference>
<dbReference type="PROSITE" id="PS51160">
    <property type="entry name" value="ACYLPHOSPHATASE_3"/>
    <property type="match status" value="1"/>
</dbReference>
<feature type="compositionally biased region" description="Basic and acidic residues" evidence="4">
    <location>
        <begin position="905"/>
        <end position="914"/>
    </location>
</feature>
<dbReference type="RefSeq" id="WP_168887549.1">
    <property type="nucleotide sequence ID" value="NZ_JABAHY010000007.1"/>
</dbReference>
<dbReference type="Gene3D" id="3.30.70.100">
    <property type="match status" value="1"/>
</dbReference>
<gene>
    <name evidence="7" type="ORF">HGQ17_08620</name>
</gene>
<dbReference type="EMBL" id="JABAHY010000007">
    <property type="protein sequence ID" value="NLS10060.1"/>
    <property type="molecule type" value="Genomic_DNA"/>
</dbReference>
<dbReference type="AlphaFoldDB" id="A0A7X8YE33"/>
<evidence type="ECO:0000256" key="2">
    <source>
        <dbReference type="PROSITE-ProRule" id="PRU00520"/>
    </source>
</evidence>
<dbReference type="PANTHER" id="PTHR21621:SF0">
    <property type="entry name" value="BETA-CITRYLGLUTAMATE SYNTHASE B-RELATED"/>
    <property type="match status" value="1"/>
</dbReference>
<feature type="region of interest" description="Disordered" evidence="4">
    <location>
        <begin position="260"/>
        <end position="279"/>
    </location>
</feature>
<feature type="domain" description="ATP-grasp" evidence="5">
    <location>
        <begin position="513"/>
        <end position="770"/>
    </location>
</feature>
<keyword evidence="1" id="KW-0547">Nucleotide-binding</keyword>
<evidence type="ECO:0000256" key="4">
    <source>
        <dbReference type="SAM" id="MobiDB-lite"/>
    </source>
</evidence>
<sequence length="943" mass="104262">MRLSIPIPGKRPATLAIVETEAIAYRVPMDLTAEESQRTVAPFNYLITLKARSSQGEEYVGVGEAQPRANQTGDLHEQSWPFLDRLLEELVGFELKLNDPLEDIRQWVAYMEAEAGTDEENVVFRNRATVMGLETALMDLAAKAKKVTLADLLGRRRLSSSETPRVLRAKEDYDIEEFFAGLPRNYRGPVRVVGGETVDDDVAHMRKVTEIRRTQRPRLNDEPLWVNFRSRYDFETAQDAIRQIHSESAAGHLPQTIIIQNPTSQRPDPGAPDLQQFSDSLNSLGEQGPDIHILRRSAGPNDTAELINTLGNRLRAINLRPAQLGGILRTLETAEKISSTAPEAKLLLTQSPGASRVTQIVHRDLAKVLPQLTWATASAEVDKRFHVSRRASSKLRSPLLRRGTGLIPDYKDLISRSRARVRHPKPNSTAQFGDTPPNTYSDVDYIAPIGSYAVHGHIVEREALARGLNSWRFTKSSIVVSDDHGKKLPFRTTRWPKSGVVASSVARHKEATRILLKRAGCPVPEGRTFHGNDQSLALQYAARIGYPVVLKPAEGSMGVGVMANIRSEEELVRALELFSTTAHGNNEFIVEKHINGGDYRIMVIGDEVAAAVERIPANITGDGQQTVAQLIIDKNMARRENSHLGPLKIKWTPAVEYELEKQGLSINSIVPEGKRIYLLSTNNLTQGGDSIEILDDLHPSIKEACVKAVKAVPGMGYCGVDFLLEDHTKPLDEQDAAICELNAMAALPVAEYPMYGTPRRLSERFILECAKDFGLEVWPERAEQLHLKLVIRGGITGVGYRRWFGRRAERSGLRGWIRSTGEREAEAVISGSVEAVTAMATLAVLGPPKSAPESVKSTHLGAAPTEEGFTVLDEDQDLVGAKVGEPGSGSDVEDFEEVFETLNSEDQRQEHLEEYAPNEAEQVSAEELEDRAEEAEHDESSRA</sequence>
<dbReference type="GO" id="GO:0018169">
    <property type="term" value="F:ribosomal S6-glutamic acid ligase activity"/>
    <property type="evidence" value="ECO:0007669"/>
    <property type="project" value="TreeGrafter"/>
</dbReference>
<evidence type="ECO:0000313" key="8">
    <source>
        <dbReference type="Proteomes" id="UP000523139"/>
    </source>
</evidence>
<dbReference type="InterPro" id="IPR036849">
    <property type="entry name" value="Enolase-like_C_sf"/>
</dbReference>
<evidence type="ECO:0000313" key="7">
    <source>
        <dbReference type="EMBL" id="NLS10060.1"/>
    </source>
</evidence>
<comment type="caution">
    <text evidence="2">Lacks conserved residue(s) required for the propagation of feature annotation.</text>
</comment>
<feature type="region of interest" description="Disordered" evidence="4">
    <location>
        <begin position="903"/>
        <end position="943"/>
    </location>
</feature>
<dbReference type="SUPFAM" id="SSF54975">
    <property type="entry name" value="Acylphosphatase/BLUF domain-like"/>
    <property type="match status" value="1"/>
</dbReference>
<dbReference type="GO" id="GO:0046872">
    <property type="term" value="F:metal ion binding"/>
    <property type="evidence" value="ECO:0007669"/>
    <property type="project" value="InterPro"/>
</dbReference>
<organism evidence="7 8">
    <name type="scientific">Nesterenkonia sedimenti</name>
    <dbReference type="NCBI Taxonomy" id="1463632"/>
    <lineage>
        <taxon>Bacteria</taxon>
        <taxon>Bacillati</taxon>
        <taxon>Actinomycetota</taxon>
        <taxon>Actinomycetes</taxon>
        <taxon>Micrococcales</taxon>
        <taxon>Micrococcaceae</taxon>
        <taxon>Nesterenkonia</taxon>
    </lineage>
</organism>
<dbReference type="Gene3D" id="3.20.20.120">
    <property type="entry name" value="Enolase-like C-terminal domain"/>
    <property type="match status" value="1"/>
</dbReference>
<reference evidence="7 8" key="1">
    <citation type="submission" date="2020-04" db="EMBL/GenBank/DDBJ databases">
        <title>Nesterenkonia sp. nov., isolated from marine sediment.</title>
        <authorList>
            <person name="Zhang G."/>
        </authorList>
    </citation>
    <scope>NUCLEOTIDE SEQUENCE [LARGE SCALE GENOMIC DNA]</scope>
    <source>
        <strain evidence="7 8">MY13</strain>
    </source>
</reference>